<dbReference type="InterPro" id="IPR038444">
    <property type="entry name" value="DUF465_sf"/>
</dbReference>
<dbReference type="Pfam" id="PF04325">
    <property type="entry name" value="DUF465"/>
    <property type="match status" value="1"/>
</dbReference>
<comment type="caution">
    <text evidence="1">The sequence shown here is derived from an EMBL/GenBank/DDBJ whole genome shotgun (WGS) entry which is preliminary data.</text>
</comment>
<dbReference type="EMBL" id="JAKIKS010000205">
    <property type="protein sequence ID" value="MCL1127744.1"/>
    <property type="molecule type" value="Genomic_DNA"/>
</dbReference>
<protein>
    <submittedName>
        <fullName evidence="1">YdcH family protein</fullName>
    </submittedName>
</protein>
<dbReference type="InterPro" id="IPR007420">
    <property type="entry name" value="DUF465"/>
</dbReference>
<evidence type="ECO:0000313" key="2">
    <source>
        <dbReference type="Proteomes" id="UP001203423"/>
    </source>
</evidence>
<sequence length="81" mass="9403">MLGESHALIFDFPEYRDAISSLNSNDQDFSNKAARYHELDLEIRRLELKGSPVSDDTMHQLKHERSALKDHLFDKMKNQAS</sequence>
<organism evidence="1 2">
    <name type="scientific">Shewanella surugensis</name>
    <dbReference type="NCBI Taxonomy" id="212020"/>
    <lineage>
        <taxon>Bacteria</taxon>
        <taxon>Pseudomonadati</taxon>
        <taxon>Pseudomonadota</taxon>
        <taxon>Gammaproteobacteria</taxon>
        <taxon>Alteromonadales</taxon>
        <taxon>Shewanellaceae</taxon>
        <taxon>Shewanella</taxon>
    </lineage>
</organism>
<dbReference type="Gene3D" id="6.10.280.50">
    <property type="match status" value="1"/>
</dbReference>
<dbReference type="RefSeq" id="WP_248943178.1">
    <property type="nucleotide sequence ID" value="NZ_JAKIKS010000205.1"/>
</dbReference>
<evidence type="ECO:0000313" key="1">
    <source>
        <dbReference type="EMBL" id="MCL1127744.1"/>
    </source>
</evidence>
<dbReference type="Proteomes" id="UP001203423">
    <property type="component" value="Unassembled WGS sequence"/>
</dbReference>
<proteinExistence type="predicted"/>
<name>A0ABT0LJ57_9GAMM</name>
<gene>
    <name evidence="1" type="ORF">L2764_25580</name>
</gene>
<accession>A0ABT0LJ57</accession>
<keyword evidence="2" id="KW-1185">Reference proteome</keyword>
<reference evidence="1 2" key="1">
    <citation type="submission" date="2022-01" db="EMBL/GenBank/DDBJ databases">
        <title>Whole genome-based taxonomy of the Shewanellaceae.</title>
        <authorList>
            <person name="Martin-Rodriguez A.J."/>
        </authorList>
    </citation>
    <scope>NUCLEOTIDE SEQUENCE [LARGE SCALE GENOMIC DNA]</scope>
    <source>
        <strain evidence="1 2">DSM 17177</strain>
    </source>
</reference>